<feature type="region of interest" description="Disordered" evidence="2">
    <location>
        <begin position="1"/>
        <end position="20"/>
    </location>
</feature>
<evidence type="ECO:0000313" key="3">
    <source>
        <dbReference type="EMBL" id="KAH9840490.1"/>
    </source>
</evidence>
<dbReference type="OrthoDB" id="10659849at2759"/>
<name>A0A9W7SYI6_9PEZI</name>
<keyword evidence="4" id="KW-1185">Reference proteome</keyword>
<evidence type="ECO:0000256" key="2">
    <source>
        <dbReference type="SAM" id="MobiDB-lite"/>
    </source>
</evidence>
<dbReference type="AlphaFoldDB" id="A0A9W7SYI6"/>
<feature type="region of interest" description="Disordered" evidence="2">
    <location>
        <begin position="146"/>
        <end position="173"/>
    </location>
</feature>
<comment type="caution">
    <text evidence="3">The sequence shown here is derived from an EMBL/GenBank/DDBJ whole genome shotgun (WGS) entry which is preliminary data.</text>
</comment>
<feature type="compositionally biased region" description="Basic and acidic residues" evidence="2">
    <location>
        <begin position="41"/>
        <end position="53"/>
    </location>
</feature>
<dbReference type="Proteomes" id="UP001138500">
    <property type="component" value="Unassembled WGS sequence"/>
</dbReference>
<dbReference type="EMBL" id="RIBY02000557">
    <property type="protein sequence ID" value="KAH9840490.1"/>
    <property type="molecule type" value="Genomic_DNA"/>
</dbReference>
<organism evidence="3 4">
    <name type="scientific">Teratosphaeria destructans</name>
    <dbReference type="NCBI Taxonomy" id="418781"/>
    <lineage>
        <taxon>Eukaryota</taxon>
        <taxon>Fungi</taxon>
        <taxon>Dikarya</taxon>
        <taxon>Ascomycota</taxon>
        <taxon>Pezizomycotina</taxon>
        <taxon>Dothideomycetes</taxon>
        <taxon>Dothideomycetidae</taxon>
        <taxon>Mycosphaerellales</taxon>
        <taxon>Teratosphaeriaceae</taxon>
        <taxon>Teratosphaeria</taxon>
    </lineage>
</organism>
<feature type="coiled-coil region" evidence="1">
    <location>
        <begin position="230"/>
        <end position="257"/>
    </location>
</feature>
<sequence length="280" mass="30959">MCAKSGAQSGGISLGSSFMNDNSAAVTTKGIASQDQVPEIAKSETESAQEYRHLNRRREKAPMPRSDPLQFSIIENLQPHLDEPEADRPDDFDRRVAEALRKDTQRPGNRPDDAPLVASPSPGRLYAEEEVMARVAAARLERGSVEPTLDSSRAEKRKGSISLGDSGTPRPSSRCLEVARLKLGSFDLDDSKIESLVESSSTTDEHRRPDAVPQAAACFEDEDDEEDIKLKLEESQLKQEQNQLKQKLRKMEKARLRVEPASGALIEAFIAQCYQLLISI</sequence>
<reference evidence="3 4" key="2">
    <citation type="journal article" date="2021" name="Curr. Genet.">
        <title>Genetic response to nitrogen starvation in the aggressive Eucalyptus foliar pathogen Teratosphaeria destructans.</title>
        <authorList>
            <person name="Havenga M."/>
            <person name="Wingfield B.D."/>
            <person name="Wingfield M.J."/>
            <person name="Dreyer L.L."/>
            <person name="Roets F."/>
            <person name="Aylward J."/>
        </authorList>
    </citation>
    <scope>NUCLEOTIDE SEQUENCE [LARGE SCALE GENOMIC DNA]</scope>
    <source>
        <strain evidence="3">CMW44962</strain>
    </source>
</reference>
<proteinExistence type="predicted"/>
<reference evidence="3 4" key="1">
    <citation type="journal article" date="2018" name="IMA Fungus">
        <title>IMA Genome-F 10: Nine draft genome sequences of Claviceps purpurea s.lat., including C. arundinis, C. humidiphila, and C. cf. spartinae, pseudomolecules for the pitch canker pathogen Fusarium circinatum, draft genome of Davidsoniella eucalypti, Grosmannia galeiformis, Quambalaria eucalypti, and Teratosphaeria destructans.</title>
        <authorList>
            <person name="Wingfield B.D."/>
            <person name="Liu M."/>
            <person name="Nguyen H.D."/>
            <person name="Lane F.A."/>
            <person name="Morgan S.W."/>
            <person name="De Vos L."/>
            <person name="Wilken P.M."/>
            <person name="Duong T.A."/>
            <person name="Aylward J."/>
            <person name="Coetzee M.P."/>
            <person name="Dadej K."/>
            <person name="De Beer Z.W."/>
            <person name="Findlay W."/>
            <person name="Havenga M."/>
            <person name="Kolarik M."/>
            <person name="Menzies J.G."/>
            <person name="Naidoo K."/>
            <person name="Pochopski O."/>
            <person name="Shoukouhi P."/>
            <person name="Santana Q.C."/>
            <person name="Seifert K.A."/>
            <person name="Soal N."/>
            <person name="Steenkamp E.T."/>
            <person name="Tatham C.T."/>
            <person name="van der Nest M.A."/>
            <person name="Wingfield M.J."/>
        </authorList>
    </citation>
    <scope>NUCLEOTIDE SEQUENCE [LARGE SCALE GENOMIC DNA]</scope>
    <source>
        <strain evidence="3">CMW44962</strain>
    </source>
</reference>
<accession>A0A9W7SYI6</accession>
<gene>
    <name evidence="3" type="ORF">Tdes44962_MAKER01690</name>
</gene>
<protein>
    <submittedName>
        <fullName evidence="3">Uncharacterized protein</fullName>
    </submittedName>
</protein>
<evidence type="ECO:0000256" key="1">
    <source>
        <dbReference type="SAM" id="Coils"/>
    </source>
</evidence>
<keyword evidence="1" id="KW-0175">Coiled coil</keyword>
<evidence type="ECO:0000313" key="4">
    <source>
        <dbReference type="Proteomes" id="UP001138500"/>
    </source>
</evidence>
<feature type="compositionally biased region" description="Basic and acidic residues" evidence="2">
    <location>
        <begin position="80"/>
        <end position="113"/>
    </location>
</feature>
<feature type="region of interest" description="Disordered" evidence="2">
    <location>
        <begin position="28"/>
        <end position="125"/>
    </location>
</feature>